<comment type="caution">
    <text evidence="2">The sequence shown here is derived from an EMBL/GenBank/DDBJ whole genome shotgun (WGS) entry which is preliminary data.</text>
</comment>
<reference evidence="2" key="1">
    <citation type="journal article" date="2020" name="Stud. Mycol.">
        <title>101 Dothideomycetes genomes: a test case for predicting lifestyles and emergence of pathogens.</title>
        <authorList>
            <person name="Haridas S."/>
            <person name="Albert R."/>
            <person name="Binder M."/>
            <person name="Bloem J."/>
            <person name="Labutti K."/>
            <person name="Salamov A."/>
            <person name="Andreopoulos B."/>
            <person name="Baker S."/>
            <person name="Barry K."/>
            <person name="Bills G."/>
            <person name="Bluhm B."/>
            <person name="Cannon C."/>
            <person name="Castanera R."/>
            <person name="Culley D."/>
            <person name="Daum C."/>
            <person name="Ezra D."/>
            <person name="Gonzalez J."/>
            <person name="Henrissat B."/>
            <person name="Kuo A."/>
            <person name="Liang C."/>
            <person name="Lipzen A."/>
            <person name="Lutzoni F."/>
            <person name="Magnuson J."/>
            <person name="Mondo S."/>
            <person name="Nolan M."/>
            <person name="Ohm R."/>
            <person name="Pangilinan J."/>
            <person name="Park H.-J."/>
            <person name="Ramirez L."/>
            <person name="Alfaro M."/>
            <person name="Sun H."/>
            <person name="Tritt A."/>
            <person name="Yoshinaga Y."/>
            <person name="Zwiers L.-H."/>
            <person name="Turgeon B."/>
            <person name="Goodwin S."/>
            <person name="Spatafora J."/>
            <person name="Crous P."/>
            <person name="Grigoriev I."/>
        </authorList>
    </citation>
    <scope>NUCLEOTIDE SEQUENCE</scope>
    <source>
        <strain evidence="2">CBS 110217</strain>
    </source>
</reference>
<feature type="compositionally biased region" description="Basic and acidic residues" evidence="1">
    <location>
        <begin position="354"/>
        <end position="363"/>
    </location>
</feature>
<dbReference type="Proteomes" id="UP000799777">
    <property type="component" value="Unassembled WGS sequence"/>
</dbReference>
<accession>A0A9P4HDN9</accession>
<dbReference type="AlphaFoldDB" id="A0A9P4HDN9"/>
<feature type="region of interest" description="Disordered" evidence="1">
    <location>
        <begin position="224"/>
        <end position="363"/>
    </location>
</feature>
<evidence type="ECO:0000256" key="1">
    <source>
        <dbReference type="SAM" id="MobiDB-lite"/>
    </source>
</evidence>
<feature type="compositionally biased region" description="Polar residues" evidence="1">
    <location>
        <begin position="143"/>
        <end position="159"/>
    </location>
</feature>
<feature type="compositionally biased region" description="Polar residues" evidence="1">
    <location>
        <begin position="264"/>
        <end position="274"/>
    </location>
</feature>
<sequence>MPRTVVTGAAHALDGPLYFDHTAASAMWTYCRRESRNFQCMRRSTNFLIGIERRLAAPGGIRMCAWFALAVHGLPVVSRHFVISDTSSYTYINPPSPHIPTFLLVSYEYLSHLLSTPDPEHRFDPTTSRLLQHCLLSLDTRPTEPNSPSSRSNMPTTSANTELDFDQWRLRDEHASNASPSFIHSHKRGDSTEFACTGALFPQKSWPRPPIIDIPIEEAVTRRIASSSITEEPESMTHPRPGLGRNALSSSSAHHYSTEEVQKLIQQLSATKSAGKNEDSESGSSSTSERHDSPAMSEDDKLSGTQTPRRLVEASNPSTPPPPSVATTEDDNRNVEAGPISPNPWSSFERKRKRTEDDVTNRS</sequence>
<keyword evidence="3" id="KW-1185">Reference proteome</keyword>
<name>A0A9P4HDN9_9PLEO</name>
<organism evidence="2 3">
    <name type="scientific">Setomelanomma holmii</name>
    <dbReference type="NCBI Taxonomy" id="210430"/>
    <lineage>
        <taxon>Eukaryota</taxon>
        <taxon>Fungi</taxon>
        <taxon>Dikarya</taxon>
        <taxon>Ascomycota</taxon>
        <taxon>Pezizomycotina</taxon>
        <taxon>Dothideomycetes</taxon>
        <taxon>Pleosporomycetidae</taxon>
        <taxon>Pleosporales</taxon>
        <taxon>Pleosporineae</taxon>
        <taxon>Phaeosphaeriaceae</taxon>
        <taxon>Setomelanomma</taxon>
    </lineage>
</organism>
<evidence type="ECO:0000313" key="2">
    <source>
        <dbReference type="EMBL" id="KAF2031764.1"/>
    </source>
</evidence>
<evidence type="ECO:0000313" key="3">
    <source>
        <dbReference type="Proteomes" id="UP000799777"/>
    </source>
</evidence>
<gene>
    <name evidence="2" type="ORF">EK21DRAFT_87797</name>
</gene>
<dbReference type="EMBL" id="ML978178">
    <property type="protein sequence ID" value="KAF2031764.1"/>
    <property type="molecule type" value="Genomic_DNA"/>
</dbReference>
<feature type="compositionally biased region" description="Basic and acidic residues" evidence="1">
    <location>
        <begin position="288"/>
        <end position="302"/>
    </location>
</feature>
<proteinExistence type="predicted"/>
<protein>
    <submittedName>
        <fullName evidence="2">Uncharacterized protein</fullName>
    </submittedName>
</protein>
<feature type="region of interest" description="Disordered" evidence="1">
    <location>
        <begin position="140"/>
        <end position="159"/>
    </location>
</feature>